<organism evidence="4 5">
    <name type="scientific">Candidatus Uhrbacteria bacterium RIFCSPHIGHO2_02_FULL_60_10</name>
    <dbReference type="NCBI Taxonomy" id="1802392"/>
    <lineage>
        <taxon>Bacteria</taxon>
        <taxon>Candidatus Uhriibacteriota</taxon>
    </lineage>
</organism>
<dbReference type="PANTHER" id="PTHR36306">
    <property type="entry name" value="ALPHA-AMYLASE-RELATED-RELATED"/>
    <property type="match status" value="1"/>
</dbReference>
<keyword evidence="2" id="KW-0119">Carbohydrate metabolism</keyword>
<gene>
    <name evidence="4" type="ORF">A3C96_00635</name>
</gene>
<evidence type="ECO:0000313" key="5">
    <source>
        <dbReference type="Proteomes" id="UP000177088"/>
    </source>
</evidence>
<dbReference type="InterPro" id="IPR052046">
    <property type="entry name" value="GH57_Enzymes"/>
</dbReference>
<evidence type="ECO:0000313" key="4">
    <source>
        <dbReference type="EMBL" id="OGL72663.1"/>
    </source>
</evidence>
<name>A0A1F7U2Z4_9BACT</name>
<comment type="caution">
    <text evidence="4">The sequence shown here is derived from an EMBL/GenBank/DDBJ whole genome shotgun (WGS) entry which is preliminary data.</text>
</comment>
<evidence type="ECO:0000256" key="2">
    <source>
        <dbReference type="ARBA" id="ARBA00023277"/>
    </source>
</evidence>
<dbReference type="Pfam" id="PF03065">
    <property type="entry name" value="Glyco_hydro_57"/>
    <property type="match status" value="1"/>
</dbReference>
<reference evidence="4 5" key="1">
    <citation type="journal article" date="2016" name="Nat. Commun.">
        <title>Thousands of microbial genomes shed light on interconnected biogeochemical processes in an aquifer system.</title>
        <authorList>
            <person name="Anantharaman K."/>
            <person name="Brown C.T."/>
            <person name="Hug L.A."/>
            <person name="Sharon I."/>
            <person name="Castelle C.J."/>
            <person name="Probst A.J."/>
            <person name="Thomas B.C."/>
            <person name="Singh A."/>
            <person name="Wilkins M.J."/>
            <person name="Karaoz U."/>
            <person name="Brodie E.L."/>
            <person name="Williams K.H."/>
            <person name="Hubbard S.S."/>
            <person name="Banfield J.F."/>
        </authorList>
    </citation>
    <scope>NUCLEOTIDE SEQUENCE [LARGE SCALE GENOMIC DNA]</scope>
</reference>
<dbReference type="AlphaFoldDB" id="A0A1F7U2Z4"/>
<dbReference type="InterPro" id="IPR004300">
    <property type="entry name" value="Glyco_hydro_57_N"/>
</dbReference>
<protein>
    <submittedName>
        <fullName evidence="4">Alpha-amylase</fullName>
    </submittedName>
</protein>
<comment type="similarity">
    <text evidence="1">Belongs to the glycosyl hydrolase 57 family.</text>
</comment>
<accession>A0A1F7U2Z4</accession>
<dbReference type="Proteomes" id="UP000177088">
    <property type="component" value="Unassembled WGS sequence"/>
</dbReference>
<dbReference type="Gene3D" id="3.20.110.20">
    <property type="match status" value="1"/>
</dbReference>
<dbReference type="SUPFAM" id="SSF88713">
    <property type="entry name" value="Glycoside hydrolase/deacetylase"/>
    <property type="match status" value="1"/>
</dbReference>
<dbReference type="PANTHER" id="PTHR36306:SF1">
    <property type="entry name" value="ALPHA-AMYLASE-RELATED"/>
    <property type="match status" value="1"/>
</dbReference>
<dbReference type="GO" id="GO:0003824">
    <property type="term" value="F:catalytic activity"/>
    <property type="evidence" value="ECO:0007669"/>
    <property type="project" value="InterPro"/>
</dbReference>
<dbReference type="CDD" id="cd10795">
    <property type="entry name" value="GH57N_MJA1_like"/>
    <property type="match status" value="1"/>
</dbReference>
<proteinExistence type="inferred from homology"/>
<sequence>MPSVCLYFQVHQPFRVKKYSYFNIGHDHQYFNGEGADSLNNRRIFEKVAGKCYLPANRTLLDMLERHPAFRASFSFSGVFLEQAEHYAPAVLESFRDLVRTGRVEVLGETYHHSLSFLGSRDEFARQVAMQGEKVRRLFGVKPKVFRNTELIYSNEVAQLAERLGFRGILAEGADHILGWRSPNFVYRPVGTKKIGLLLKNYRLSDDIAFRFSSRAWAEWPLSADKFASWVNQVNGNGTNVNLFMDYETFGEHQWADTGIFEFMRHLPEQVLKHPDNDFATPSELLARHRPVAELDVPHFVSWADVERDLSAWRGNPLQDDAFAAVYRLEKPVQESGDAVLMDDWRKLQTSDHFYYMCTKWFADGDVHAYFNPYESPYEAFTSYMNAVEDLRLRLETKGGEHV</sequence>
<evidence type="ECO:0000259" key="3">
    <source>
        <dbReference type="Pfam" id="PF03065"/>
    </source>
</evidence>
<evidence type="ECO:0000256" key="1">
    <source>
        <dbReference type="ARBA" id="ARBA00006821"/>
    </source>
</evidence>
<dbReference type="GO" id="GO:0005975">
    <property type="term" value="P:carbohydrate metabolic process"/>
    <property type="evidence" value="ECO:0007669"/>
    <property type="project" value="InterPro"/>
</dbReference>
<dbReference type="EMBL" id="MGEA01000088">
    <property type="protein sequence ID" value="OGL72663.1"/>
    <property type="molecule type" value="Genomic_DNA"/>
</dbReference>
<feature type="domain" description="Glycoside hydrolase family 57 N-terminal" evidence="3">
    <location>
        <begin position="6"/>
        <end position="298"/>
    </location>
</feature>
<dbReference type="InterPro" id="IPR011330">
    <property type="entry name" value="Glyco_hydro/deAcase_b/a-brl"/>
</dbReference>